<dbReference type="PANTHER" id="PTHR47976">
    <property type="entry name" value="G-TYPE LECTIN S-RECEPTOR-LIKE SERINE/THREONINE-PROTEIN KINASE SD2-5"/>
    <property type="match status" value="1"/>
</dbReference>
<evidence type="ECO:0000313" key="2">
    <source>
        <dbReference type="EMBL" id="KAK2984956.1"/>
    </source>
</evidence>
<sequence length="164" mass="18505">MKFQNGRFDLIQDESESTVVFEGTLSNGIRVAVKRLVRLGQGKKGFFNRGPDRGKHSPFQAGEMLGFCAERSHKLLVYECMSIEFLDNWTYKGTSEDALEWVSDFKSSLLNLFDKPGNRPKKFSHFPFTFSPSSNGLLLNLKSRKVRNLKTTAAMRMGPTISGT</sequence>
<reference evidence="2" key="1">
    <citation type="submission" date="2022-12" db="EMBL/GenBank/DDBJ databases">
        <title>Draft genome assemblies for two species of Escallonia (Escalloniales).</title>
        <authorList>
            <person name="Chanderbali A."/>
            <person name="Dervinis C."/>
            <person name="Anghel I."/>
            <person name="Soltis D."/>
            <person name="Soltis P."/>
            <person name="Zapata F."/>
        </authorList>
    </citation>
    <scope>NUCLEOTIDE SEQUENCE</scope>
    <source>
        <strain evidence="2">UCBG92.1500</strain>
        <tissue evidence="2">Leaf</tissue>
    </source>
</reference>
<dbReference type="EMBL" id="JAVXUO010001205">
    <property type="protein sequence ID" value="KAK2984956.1"/>
    <property type="molecule type" value="Genomic_DNA"/>
</dbReference>
<dbReference type="PANTHER" id="PTHR47976:SF30">
    <property type="entry name" value="RECEPTOR-LIKE SERINE_THREONINE-PROTEIN KINASE"/>
    <property type="match status" value="1"/>
</dbReference>
<dbReference type="Proteomes" id="UP001187471">
    <property type="component" value="Unassembled WGS sequence"/>
</dbReference>
<gene>
    <name evidence="2" type="ORF">RJ640_013382</name>
</gene>
<proteinExistence type="predicted"/>
<accession>A0AA88RSV5</accession>
<protein>
    <submittedName>
        <fullName evidence="2">Uncharacterized protein</fullName>
    </submittedName>
</protein>
<organism evidence="2 3">
    <name type="scientific">Escallonia rubra</name>
    <dbReference type="NCBI Taxonomy" id="112253"/>
    <lineage>
        <taxon>Eukaryota</taxon>
        <taxon>Viridiplantae</taxon>
        <taxon>Streptophyta</taxon>
        <taxon>Embryophyta</taxon>
        <taxon>Tracheophyta</taxon>
        <taxon>Spermatophyta</taxon>
        <taxon>Magnoliopsida</taxon>
        <taxon>eudicotyledons</taxon>
        <taxon>Gunneridae</taxon>
        <taxon>Pentapetalae</taxon>
        <taxon>asterids</taxon>
        <taxon>campanulids</taxon>
        <taxon>Escalloniales</taxon>
        <taxon>Escalloniaceae</taxon>
        <taxon>Escallonia</taxon>
    </lineage>
</organism>
<keyword evidence="3" id="KW-1185">Reference proteome</keyword>
<evidence type="ECO:0000313" key="3">
    <source>
        <dbReference type="Proteomes" id="UP001187471"/>
    </source>
</evidence>
<keyword evidence="1" id="KW-0732">Signal</keyword>
<dbReference type="Gene3D" id="3.30.200.20">
    <property type="entry name" value="Phosphorylase Kinase, domain 1"/>
    <property type="match status" value="1"/>
</dbReference>
<evidence type="ECO:0000256" key="1">
    <source>
        <dbReference type="ARBA" id="ARBA00022729"/>
    </source>
</evidence>
<dbReference type="AlphaFoldDB" id="A0AA88RSV5"/>
<dbReference type="InterPro" id="IPR051343">
    <property type="entry name" value="G-type_lectin_kinases/EP1-like"/>
</dbReference>
<comment type="caution">
    <text evidence="2">The sequence shown here is derived from an EMBL/GenBank/DDBJ whole genome shotgun (WGS) entry which is preliminary data.</text>
</comment>
<name>A0AA88RSV5_9ASTE</name>